<accession>A0A7I8IHX5</accession>
<dbReference type="EMBL" id="CACRZD030000003">
    <property type="protein sequence ID" value="CAA6657452.1"/>
    <property type="molecule type" value="Genomic_DNA"/>
</dbReference>
<feature type="coiled-coil region" evidence="1">
    <location>
        <begin position="89"/>
        <end position="123"/>
    </location>
</feature>
<dbReference type="PANTHER" id="PTHR33883:SF7">
    <property type="entry name" value="OS04G0521600 PROTEIN"/>
    <property type="match status" value="1"/>
</dbReference>
<dbReference type="Proteomes" id="UP001189122">
    <property type="component" value="Unassembled WGS sequence"/>
</dbReference>
<dbReference type="AlphaFoldDB" id="A0A7I8IHX5"/>
<evidence type="ECO:0000313" key="2">
    <source>
        <dbReference type="EMBL" id="CAA2617758.1"/>
    </source>
</evidence>
<protein>
    <submittedName>
        <fullName evidence="2">Uncharacterized protein</fullName>
    </submittedName>
</protein>
<gene>
    <name evidence="2" type="ORF">SI7747_03003920</name>
</gene>
<name>A0A7I8IHX5_SPIIN</name>
<keyword evidence="1" id="KW-0175">Coiled coil</keyword>
<evidence type="ECO:0000313" key="3">
    <source>
        <dbReference type="Proteomes" id="UP001189122"/>
    </source>
</evidence>
<reference evidence="2 3" key="1">
    <citation type="submission" date="2019-12" db="EMBL/GenBank/DDBJ databases">
        <authorList>
            <person name="Scholz U."/>
            <person name="Mascher M."/>
            <person name="Fiebig A."/>
        </authorList>
    </citation>
    <scope>NUCLEOTIDE SEQUENCE</scope>
</reference>
<dbReference type="InterPro" id="IPR037490">
    <property type="entry name" value="WAP"/>
</dbReference>
<dbReference type="EMBL" id="LR743590">
    <property type="protein sequence ID" value="CAA2617758.1"/>
    <property type="molecule type" value="Genomic_DNA"/>
</dbReference>
<proteinExistence type="predicted"/>
<organism evidence="2">
    <name type="scientific">Spirodela intermedia</name>
    <name type="common">Intermediate duckweed</name>
    <dbReference type="NCBI Taxonomy" id="51605"/>
    <lineage>
        <taxon>Eukaryota</taxon>
        <taxon>Viridiplantae</taxon>
        <taxon>Streptophyta</taxon>
        <taxon>Embryophyta</taxon>
        <taxon>Tracheophyta</taxon>
        <taxon>Spermatophyta</taxon>
        <taxon>Magnoliopsida</taxon>
        <taxon>Liliopsida</taxon>
        <taxon>Araceae</taxon>
        <taxon>Lemnoideae</taxon>
        <taxon>Spirodela</taxon>
    </lineage>
</organism>
<keyword evidence="3" id="KW-1185">Reference proteome</keyword>
<sequence>MEELLQGLNCSLRVSGKIGDSIMMGIISAAMEEAYERILCSREGGLECLNDKSRFCGLAIMQLEWCLWFLEEEMDACSVESDDERQELISDLRATRDRIRRRLEETESAIADKEKELSKDEELHSLRASLGLYRARRSSPPKGGTVGDGGEAALSELKSIIIHQLDGLSRELTEGEAHLSDAIQRLGEEDDACENFSGRGETGQNSYAKNLRNLTRRNVEKLLKKLSLGMSILRRRLLFTFEVAEEAIFFSEVAGDEQQLLHKLEDETLHILLENFLRDVNENDAPAFINGNSGTTIMEELGQVFLNPAAEDIRSFASVAFEGSGEEYLPCLSSSLQVPWISDEGSTTFTLEGLIPSLNSETMEPQIYQAEPLDDEAFWSVRSKLEKALQQIAMSRMQLRELGLEGLNCQLNLLVQQASSLRGTELVYRKAFIRRCYNLQIAEAEVDLLGDEVDTLIGLLEKIYLVLDYYSPVLQYYHGIMGILKMIKKELFGDASAGSHK</sequence>
<dbReference type="PANTHER" id="PTHR33883">
    <property type="entry name" value="WPP DOMAIN-ASSOCIATED PROTEIN"/>
    <property type="match status" value="1"/>
</dbReference>
<evidence type="ECO:0000256" key="1">
    <source>
        <dbReference type="SAM" id="Coils"/>
    </source>
</evidence>